<feature type="chain" id="PRO_5036796807" evidence="4">
    <location>
        <begin position="21"/>
        <end position="446"/>
    </location>
</feature>
<dbReference type="PROSITE" id="PS50293">
    <property type="entry name" value="TPR_REGION"/>
    <property type="match status" value="1"/>
</dbReference>
<dbReference type="PANTHER" id="PTHR12558:SF13">
    <property type="entry name" value="CELL DIVISION CYCLE PROTEIN 27 HOMOLOG"/>
    <property type="match status" value="1"/>
</dbReference>
<dbReference type="InterPro" id="IPR011990">
    <property type="entry name" value="TPR-like_helical_dom_sf"/>
</dbReference>
<keyword evidence="2 3" id="KW-0802">TPR repeat</keyword>
<keyword evidence="4" id="KW-0732">Signal</keyword>
<proteinExistence type="predicted"/>
<comment type="caution">
    <text evidence="5">The sequence shown here is derived from an EMBL/GenBank/DDBJ whole genome shotgun (WGS) entry which is preliminary data.</text>
</comment>
<dbReference type="SUPFAM" id="SSF48452">
    <property type="entry name" value="TPR-like"/>
    <property type="match status" value="1"/>
</dbReference>
<dbReference type="Proteomes" id="UP000609172">
    <property type="component" value="Unassembled WGS sequence"/>
</dbReference>
<dbReference type="EMBL" id="JAEHFV010000002">
    <property type="protein sequence ID" value="MBK0369556.1"/>
    <property type="molecule type" value="Genomic_DNA"/>
</dbReference>
<name>A0A934UJ38_9FLAO</name>
<accession>A0A934UJ38</accession>
<evidence type="ECO:0000256" key="2">
    <source>
        <dbReference type="ARBA" id="ARBA00022803"/>
    </source>
</evidence>
<feature type="signal peptide" evidence="4">
    <location>
        <begin position="1"/>
        <end position="20"/>
    </location>
</feature>
<keyword evidence="1" id="KW-0677">Repeat</keyword>
<reference evidence="5" key="1">
    <citation type="submission" date="2020-12" db="EMBL/GenBank/DDBJ databases">
        <title>Bacterial novel species Flavobacterium sp. SE-1-e isolated from soil.</title>
        <authorList>
            <person name="Jung H.-Y."/>
        </authorList>
    </citation>
    <scope>NUCLEOTIDE SEQUENCE</scope>
    <source>
        <strain evidence="5">SE-1-e</strain>
    </source>
</reference>
<feature type="repeat" description="TPR" evidence="3">
    <location>
        <begin position="68"/>
        <end position="101"/>
    </location>
</feature>
<dbReference type="RefSeq" id="WP_200105478.1">
    <property type="nucleotide sequence ID" value="NZ_JAEHFV010000002.1"/>
</dbReference>
<gene>
    <name evidence="5" type="ORF">I5M07_06855</name>
</gene>
<dbReference type="PANTHER" id="PTHR12558">
    <property type="entry name" value="CELL DIVISION CYCLE 16,23,27"/>
    <property type="match status" value="1"/>
</dbReference>
<dbReference type="InterPro" id="IPR019734">
    <property type="entry name" value="TPR_rpt"/>
</dbReference>
<evidence type="ECO:0000313" key="6">
    <source>
        <dbReference type="Proteomes" id="UP000609172"/>
    </source>
</evidence>
<dbReference type="AlphaFoldDB" id="A0A934UJ38"/>
<dbReference type="SMART" id="SM00028">
    <property type="entry name" value="TPR"/>
    <property type="match status" value="4"/>
</dbReference>
<evidence type="ECO:0000256" key="4">
    <source>
        <dbReference type="SAM" id="SignalP"/>
    </source>
</evidence>
<evidence type="ECO:0000313" key="5">
    <source>
        <dbReference type="EMBL" id="MBK0369556.1"/>
    </source>
</evidence>
<dbReference type="Gene3D" id="1.25.40.10">
    <property type="entry name" value="Tetratricopeptide repeat domain"/>
    <property type="match status" value="2"/>
</dbReference>
<evidence type="ECO:0000256" key="3">
    <source>
        <dbReference type="PROSITE-ProRule" id="PRU00339"/>
    </source>
</evidence>
<organism evidence="5 6">
    <name type="scientific">Flavobacterium agrisoli</name>
    <dbReference type="NCBI Taxonomy" id="2793066"/>
    <lineage>
        <taxon>Bacteria</taxon>
        <taxon>Pseudomonadati</taxon>
        <taxon>Bacteroidota</taxon>
        <taxon>Flavobacteriia</taxon>
        <taxon>Flavobacteriales</taxon>
        <taxon>Flavobacteriaceae</taxon>
        <taxon>Flavobacterium</taxon>
    </lineage>
</organism>
<dbReference type="Pfam" id="PF07719">
    <property type="entry name" value="TPR_2"/>
    <property type="match status" value="1"/>
</dbReference>
<dbReference type="InterPro" id="IPR013105">
    <property type="entry name" value="TPR_2"/>
</dbReference>
<keyword evidence="6" id="KW-1185">Reference proteome</keyword>
<protein>
    <submittedName>
        <fullName evidence="5">Tetratricopeptide repeat protein</fullName>
    </submittedName>
</protein>
<dbReference type="Pfam" id="PF13181">
    <property type="entry name" value="TPR_8"/>
    <property type="match status" value="1"/>
</dbReference>
<dbReference type="SUPFAM" id="SSF81901">
    <property type="entry name" value="HCP-like"/>
    <property type="match status" value="1"/>
</dbReference>
<dbReference type="PROSITE" id="PS50005">
    <property type="entry name" value="TPR"/>
    <property type="match status" value="1"/>
</dbReference>
<sequence length="446" mass="51494">MRKRILIAVAVLGYVPGVLAQTEPEDVAMATDAYQDSFYESLLQKGIENYDKAIVSLEKCLQIKPNDDVSYFELGKNYLALKDYSNAKRNFEQAIKINPSNKWYWLGVYDVSFQTKDYPLAINTIQKIIPFDEEYKDDLISLYMITEQPDKALALIKEMDDKYGKSPERSVYKSRILSQGNFQDEEIDTLISNINQNPKEESNYIALIAIYGNRNELDKVIALAKQLEKEIPNSEWAQVSLYKSYLDQNRPDKALPALYTVLGSSTVDMKIKHRAFNEFLIFVSKNPQYESELDKAILYFKDDTTVDVSKEVGKFFQNKKQFDKAAHFYEQAEKTQKIPDVETNLLLMQTYTETKQFAEMEKQSQEMIATFPSQPEFYFYNGLANNQLKQFKKAKDVLEIGIDYVVDDPTAEVNFNVQLGEAYNGLGDVKKKQLYFDKANLLLQKN</sequence>
<evidence type="ECO:0000256" key="1">
    <source>
        <dbReference type="ARBA" id="ARBA00022737"/>
    </source>
</evidence>